<name>A0A813DRM3_POLGL</name>
<feature type="non-terminal residue" evidence="2">
    <location>
        <position position="240"/>
    </location>
</feature>
<dbReference type="InterPro" id="IPR027417">
    <property type="entry name" value="P-loop_NTPase"/>
</dbReference>
<gene>
    <name evidence="2" type="ORF">PGLA1383_LOCUS6882</name>
</gene>
<dbReference type="Proteomes" id="UP000654075">
    <property type="component" value="Unassembled WGS sequence"/>
</dbReference>
<dbReference type="SUPFAM" id="SSF52540">
    <property type="entry name" value="P-loop containing nucleoside triphosphate hydrolases"/>
    <property type="match status" value="1"/>
</dbReference>
<organism evidence="2 3">
    <name type="scientific">Polarella glacialis</name>
    <name type="common">Dinoflagellate</name>
    <dbReference type="NCBI Taxonomy" id="89957"/>
    <lineage>
        <taxon>Eukaryota</taxon>
        <taxon>Sar</taxon>
        <taxon>Alveolata</taxon>
        <taxon>Dinophyceae</taxon>
        <taxon>Suessiales</taxon>
        <taxon>Suessiaceae</taxon>
        <taxon>Polarella</taxon>
    </lineage>
</organism>
<comment type="caution">
    <text evidence="2">The sequence shown here is derived from an EMBL/GenBank/DDBJ whole genome shotgun (WGS) entry which is preliminary data.</text>
</comment>
<dbReference type="PANTHER" id="PTHR13748:SF62">
    <property type="entry name" value="COBW DOMAIN-CONTAINING PROTEIN"/>
    <property type="match status" value="1"/>
</dbReference>
<dbReference type="GO" id="GO:0005737">
    <property type="term" value="C:cytoplasm"/>
    <property type="evidence" value="ECO:0007669"/>
    <property type="project" value="TreeGrafter"/>
</dbReference>
<dbReference type="InterPro" id="IPR051316">
    <property type="entry name" value="Zinc-reg_GTPase_activator"/>
</dbReference>
<feature type="domain" description="CobW/HypB/UreG nucleotide-binding" evidence="1">
    <location>
        <begin position="86"/>
        <end position="232"/>
    </location>
</feature>
<dbReference type="Pfam" id="PF02492">
    <property type="entry name" value="cobW"/>
    <property type="match status" value="1"/>
</dbReference>
<evidence type="ECO:0000313" key="2">
    <source>
        <dbReference type="EMBL" id="CAE8588068.1"/>
    </source>
</evidence>
<proteinExistence type="predicted"/>
<dbReference type="EMBL" id="CAJNNV010002924">
    <property type="protein sequence ID" value="CAE8588068.1"/>
    <property type="molecule type" value="Genomic_DNA"/>
</dbReference>
<dbReference type="PANTHER" id="PTHR13748">
    <property type="entry name" value="COBW-RELATED"/>
    <property type="match status" value="1"/>
</dbReference>
<dbReference type="AlphaFoldDB" id="A0A813DRM3"/>
<evidence type="ECO:0000313" key="3">
    <source>
        <dbReference type="Proteomes" id="UP000654075"/>
    </source>
</evidence>
<dbReference type="CDD" id="cd03112">
    <property type="entry name" value="CobW-like"/>
    <property type="match status" value="1"/>
</dbReference>
<reference evidence="2" key="1">
    <citation type="submission" date="2021-02" db="EMBL/GenBank/DDBJ databases">
        <authorList>
            <person name="Dougan E. K."/>
            <person name="Rhodes N."/>
            <person name="Thang M."/>
            <person name="Chan C."/>
        </authorList>
    </citation>
    <scope>NUCLEOTIDE SEQUENCE</scope>
</reference>
<accession>A0A813DRM3</accession>
<dbReference type="OrthoDB" id="258627at2759"/>
<sequence>MSAGDDIQLRFVLDDRVQCRTGAGNGEDAWSGGTVVKLWYREAGWPKTRTAPYQIKLDDGRLIFAPMDDDRVIRALTGLLAEGKIPVTILTGFLGAGKTTLLNYILKAQHGKRYAVIENEVGAVGVDNLLLQSAGYDKSTTEENIILLDNGCLCCTVRGDLVDAIKGIVEAAKTKEKVEGQKTLDGIIIETTGVADPGPICKTFYGDPFCGAYCKIDGVITVVDAVHFVEQLTRERSEGS</sequence>
<dbReference type="InterPro" id="IPR003495">
    <property type="entry name" value="CobW/HypB/UreG_nucleotide-bd"/>
</dbReference>
<dbReference type="Gene3D" id="3.40.50.300">
    <property type="entry name" value="P-loop containing nucleotide triphosphate hydrolases"/>
    <property type="match status" value="1"/>
</dbReference>
<keyword evidence="3" id="KW-1185">Reference proteome</keyword>
<evidence type="ECO:0000259" key="1">
    <source>
        <dbReference type="Pfam" id="PF02492"/>
    </source>
</evidence>
<protein>
    <recommendedName>
        <fullName evidence="1">CobW/HypB/UreG nucleotide-binding domain-containing protein</fullName>
    </recommendedName>
</protein>